<comment type="caution">
    <text evidence="1">The sequence shown here is derived from an EMBL/GenBank/DDBJ whole genome shotgun (WGS) entry which is preliminary data.</text>
</comment>
<protein>
    <recommendedName>
        <fullName evidence="3">Carbohydrate-binding domain-containing protein</fullName>
    </recommendedName>
</protein>
<accession>A0A1F7F716</accession>
<proteinExistence type="predicted"/>
<evidence type="ECO:0008006" key="3">
    <source>
        <dbReference type="Google" id="ProtNLM"/>
    </source>
</evidence>
<dbReference type="EMBL" id="MFYX01000108">
    <property type="protein sequence ID" value="OGK02431.1"/>
    <property type="molecule type" value="Genomic_DNA"/>
</dbReference>
<evidence type="ECO:0000313" key="2">
    <source>
        <dbReference type="Proteomes" id="UP000179243"/>
    </source>
</evidence>
<reference evidence="1 2" key="1">
    <citation type="journal article" date="2016" name="Nat. Commun.">
        <title>Thousands of microbial genomes shed light on interconnected biogeochemical processes in an aquifer system.</title>
        <authorList>
            <person name="Anantharaman K."/>
            <person name="Brown C.T."/>
            <person name="Hug L.A."/>
            <person name="Sharon I."/>
            <person name="Castelle C.J."/>
            <person name="Probst A.J."/>
            <person name="Thomas B.C."/>
            <person name="Singh A."/>
            <person name="Wilkins M.J."/>
            <person name="Karaoz U."/>
            <person name="Brodie E.L."/>
            <person name="Williams K.H."/>
            <person name="Hubbard S.S."/>
            <person name="Banfield J.F."/>
        </authorList>
    </citation>
    <scope>NUCLEOTIDE SEQUENCE [LARGE SCALE GENOMIC DNA]</scope>
</reference>
<organism evidence="1 2">
    <name type="scientific">Candidatus Raymondbacteria bacterium RIFOXYD12_FULL_49_13</name>
    <dbReference type="NCBI Taxonomy" id="1817890"/>
    <lineage>
        <taxon>Bacteria</taxon>
        <taxon>Raymondiibacteriota</taxon>
    </lineage>
</organism>
<sequence length="239" mass="27852">MQLKQALEYSAFPFLLCFSLVLGQGGDTIRVYKTNKPPVIDGTLADWDRAYCIGGFTGEKNHALTKGSWKGFAKDYQCETYACHDDSFMYIGWKTLVDDESIVGRGWEKVCGDNIKLCLGGWSDVIYLWNDTVVPGRNPEYMNFNYHLKVGITRGKLPVYEIRIPKQEIRLYYDGSPPYAFMNIMTEDYDNKCSEYDFWGIGFTLPDSLDKRDDNWNQWENPWYFPVFLFYNTIPVQRK</sequence>
<evidence type="ECO:0000313" key="1">
    <source>
        <dbReference type="EMBL" id="OGK02431.1"/>
    </source>
</evidence>
<dbReference type="AlphaFoldDB" id="A0A1F7F716"/>
<name>A0A1F7F716_UNCRA</name>
<dbReference type="Proteomes" id="UP000179243">
    <property type="component" value="Unassembled WGS sequence"/>
</dbReference>
<dbReference type="Gene3D" id="2.60.40.1190">
    <property type="match status" value="1"/>
</dbReference>
<gene>
    <name evidence="1" type="ORF">A2519_14545</name>
</gene>
<dbReference type="SUPFAM" id="SSF49344">
    <property type="entry name" value="CBD9-like"/>
    <property type="match status" value="1"/>
</dbReference>